<gene>
    <name evidence="4" type="ORF">SPRG_17644</name>
</gene>
<dbReference type="InterPro" id="IPR044399">
    <property type="entry name" value="Mb-like_M"/>
</dbReference>
<dbReference type="VEuPathDB" id="FungiDB:SPRG_17644"/>
<dbReference type="KEGG" id="spar:SPRG_17644"/>
<dbReference type="OrthoDB" id="59035at2759"/>
<keyword evidence="5" id="KW-1185">Reference proteome</keyword>
<dbReference type="InterPro" id="IPR000971">
    <property type="entry name" value="Globin"/>
</dbReference>
<name>A0A067BFG2_SAPPC</name>
<dbReference type="SUPFAM" id="SSF46458">
    <property type="entry name" value="Globin-like"/>
    <property type="match status" value="1"/>
</dbReference>
<keyword evidence="1" id="KW-0408">Iron</keyword>
<keyword evidence="1" id="KW-0479">Metal-binding</keyword>
<dbReference type="GeneID" id="24139176"/>
<dbReference type="CDD" id="cd01040">
    <property type="entry name" value="Mb-like"/>
    <property type="match status" value="1"/>
</dbReference>
<reference evidence="4 5" key="1">
    <citation type="journal article" date="2013" name="PLoS Genet.">
        <title>Distinctive expansion of potential virulence genes in the genome of the oomycete fish pathogen Saprolegnia parasitica.</title>
        <authorList>
            <person name="Jiang R.H."/>
            <person name="de Bruijn I."/>
            <person name="Haas B.J."/>
            <person name="Belmonte R."/>
            <person name="Lobach L."/>
            <person name="Christie J."/>
            <person name="van den Ackerveken G."/>
            <person name="Bottin A."/>
            <person name="Bulone V."/>
            <person name="Diaz-Moreno S.M."/>
            <person name="Dumas B."/>
            <person name="Fan L."/>
            <person name="Gaulin E."/>
            <person name="Govers F."/>
            <person name="Grenville-Briggs L.J."/>
            <person name="Horner N.R."/>
            <person name="Levin J.Z."/>
            <person name="Mammella M."/>
            <person name="Meijer H.J."/>
            <person name="Morris P."/>
            <person name="Nusbaum C."/>
            <person name="Oome S."/>
            <person name="Phillips A.J."/>
            <person name="van Rooyen D."/>
            <person name="Rzeszutek E."/>
            <person name="Saraiva M."/>
            <person name="Secombes C.J."/>
            <person name="Seidl M.F."/>
            <person name="Snel B."/>
            <person name="Stassen J.H."/>
            <person name="Sykes S."/>
            <person name="Tripathy S."/>
            <person name="van den Berg H."/>
            <person name="Vega-Arreguin J.C."/>
            <person name="Wawra S."/>
            <person name="Young S.K."/>
            <person name="Zeng Q."/>
            <person name="Dieguez-Uribeondo J."/>
            <person name="Russ C."/>
            <person name="Tyler B.M."/>
            <person name="van West P."/>
        </authorList>
    </citation>
    <scope>NUCLEOTIDE SEQUENCE [LARGE SCALE GENOMIC DNA]</scope>
    <source>
        <strain evidence="4 5">CBS 223.65</strain>
    </source>
</reference>
<protein>
    <recommendedName>
        <fullName evidence="3">Globin domain-containing protein</fullName>
    </recommendedName>
</protein>
<feature type="region of interest" description="Disordered" evidence="2">
    <location>
        <begin position="213"/>
        <end position="240"/>
    </location>
</feature>
<dbReference type="Gene3D" id="1.10.490.10">
    <property type="entry name" value="Globins"/>
    <property type="match status" value="1"/>
</dbReference>
<feature type="compositionally biased region" description="Basic and acidic residues" evidence="2">
    <location>
        <begin position="214"/>
        <end position="225"/>
    </location>
</feature>
<comment type="similarity">
    <text evidence="1">Belongs to the globin family.</text>
</comment>
<dbReference type="RefSeq" id="XP_012212414.1">
    <property type="nucleotide sequence ID" value="XM_012357024.1"/>
</dbReference>
<dbReference type="GO" id="GO:0019825">
    <property type="term" value="F:oxygen binding"/>
    <property type="evidence" value="ECO:0007669"/>
    <property type="project" value="InterPro"/>
</dbReference>
<keyword evidence="1" id="KW-0349">Heme</keyword>
<dbReference type="EMBL" id="KK583884">
    <property type="protein sequence ID" value="KDO16878.1"/>
    <property type="molecule type" value="Genomic_DNA"/>
</dbReference>
<evidence type="ECO:0000313" key="5">
    <source>
        <dbReference type="Proteomes" id="UP000030745"/>
    </source>
</evidence>
<evidence type="ECO:0000259" key="3">
    <source>
        <dbReference type="PROSITE" id="PS01033"/>
    </source>
</evidence>
<dbReference type="PROSITE" id="PS01033">
    <property type="entry name" value="GLOBIN"/>
    <property type="match status" value="1"/>
</dbReference>
<evidence type="ECO:0000313" key="4">
    <source>
        <dbReference type="EMBL" id="KDO16878.1"/>
    </source>
</evidence>
<proteinExistence type="inferred from homology"/>
<feature type="domain" description="Globin" evidence="3">
    <location>
        <begin position="52"/>
        <end position="191"/>
    </location>
</feature>
<evidence type="ECO:0000256" key="2">
    <source>
        <dbReference type="SAM" id="MobiDB-lite"/>
    </source>
</evidence>
<dbReference type="AlphaFoldDB" id="A0A067BFG2"/>
<keyword evidence="1" id="KW-0561">Oxygen transport</keyword>
<dbReference type="GO" id="GO:0005344">
    <property type="term" value="F:oxygen carrier activity"/>
    <property type="evidence" value="ECO:0007669"/>
    <property type="project" value="UniProtKB-KW"/>
</dbReference>
<dbReference type="InterPro" id="IPR012292">
    <property type="entry name" value="Globin/Proto"/>
</dbReference>
<keyword evidence="1" id="KW-0813">Transport</keyword>
<dbReference type="Proteomes" id="UP000030745">
    <property type="component" value="Unassembled WGS sequence"/>
</dbReference>
<accession>A0A067BFG2</accession>
<sequence length="240" mass="27398">MGGKPTKEKHIVVEEVLHRDFTYGTAASDCVQHYMPPNFPMRPILNTAYLLDCSKSWKLIVTANTDRMRQYGKSGIVLFYDEFFFRLFQRDFTLEEVFPDIGKRGEVLVKAMTFMLKSSAENPKQIVNKCHYLGHRHRSFGGVRPHHWAQYTSTVIEVIMYWLGEYASPDVGAAWSNIVGFFLMHILESFLNDKVDPFESYQNSIISAVQEITASHDEESERTSARADPQNAGMSGPSLT</sequence>
<dbReference type="GO" id="GO:0020037">
    <property type="term" value="F:heme binding"/>
    <property type="evidence" value="ECO:0007669"/>
    <property type="project" value="InterPro"/>
</dbReference>
<dbReference type="Pfam" id="PF00042">
    <property type="entry name" value="Globin"/>
    <property type="match status" value="1"/>
</dbReference>
<organism evidence="4 5">
    <name type="scientific">Saprolegnia parasitica (strain CBS 223.65)</name>
    <dbReference type="NCBI Taxonomy" id="695850"/>
    <lineage>
        <taxon>Eukaryota</taxon>
        <taxon>Sar</taxon>
        <taxon>Stramenopiles</taxon>
        <taxon>Oomycota</taxon>
        <taxon>Saprolegniomycetes</taxon>
        <taxon>Saprolegniales</taxon>
        <taxon>Saprolegniaceae</taxon>
        <taxon>Saprolegnia</taxon>
    </lineage>
</organism>
<dbReference type="InterPro" id="IPR009050">
    <property type="entry name" value="Globin-like_sf"/>
</dbReference>
<evidence type="ECO:0000256" key="1">
    <source>
        <dbReference type="RuleBase" id="RU000356"/>
    </source>
</evidence>